<dbReference type="Pfam" id="PF09925">
    <property type="entry name" value="DUF2157"/>
    <property type="match status" value="1"/>
</dbReference>
<keyword evidence="4" id="KW-1185">Reference proteome</keyword>
<feature type="transmembrane region" description="Helical" evidence="1">
    <location>
        <begin position="263"/>
        <end position="280"/>
    </location>
</feature>
<reference evidence="3 4" key="1">
    <citation type="journal article" date="2008" name="Int. J. Syst. Evol. Microbiol.">
        <title>Description of Roseateles aquatilis sp. nov. and Roseateles terrae sp. nov., in the class Betaproteobacteria, and emended description of the genus Roseateles.</title>
        <authorList>
            <person name="Gomila M."/>
            <person name="Bowien B."/>
            <person name="Falsen E."/>
            <person name="Moore E.R."/>
            <person name="Lalucat J."/>
        </authorList>
    </citation>
    <scope>NUCLEOTIDE SEQUENCE [LARGE SCALE GENOMIC DNA]</scope>
    <source>
        <strain evidence="3 4">CCUG 48205</strain>
    </source>
</reference>
<sequence>MGNSFACWSVSSAPTTTTTAGSGRILREEPVSLHEQLYQWTARQGLDATRARRLRALSGVDDPPAEVWPALRRGTGALAAGLIGFGVILWVAANWDELGRGLRFGLLEALLAVSAIGAAARPAWRAPLSLLALLTLGGLLAYFGQTYQTGADPWQLFALWAALALPLVWAARSDLAWAPWTVVAATGISLWMHTFGGHAWHFTATTVPVHAIGFVAFGLLCVGMALRPGGDAQPWSWRVAVLLAVIAISGTALGGLFSRDVAPQYPLGLGVMAVGLVLAWRRAEVYALSALALAVDTLLVAGLARVVIEQWKVDIGGLLLLGLAACGLLAASVSLIMRRVCASGVHA</sequence>
<feature type="transmembrane region" description="Helical" evidence="1">
    <location>
        <begin position="314"/>
        <end position="337"/>
    </location>
</feature>
<feature type="transmembrane region" description="Helical" evidence="1">
    <location>
        <begin position="239"/>
        <end position="257"/>
    </location>
</feature>
<keyword evidence="1" id="KW-0812">Transmembrane</keyword>
<dbReference type="EMBL" id="NIOF01000023">
    <property type="protein sequence ID" value="OWQ83128.1"/>
    <property type="molecule type" value="Genomic_DNA"/>
</dbReference>
<accession>A0A2D0ALT8</accession>
<organism evidence="3 4">
    <name type="scientific">Roseateles aquatilis</name>
    <dbReference type="NCBI Taxonomy" id="431061"/>
    <lineage>
        <taxon>Bacteria</taxon>
        <taxon>Pseudomonadati</taxon>
        <taxon>Pseudomonadota</taxon>
        <taxon>Betaproteobacteria</taxon>
        <taxon>Burkholderiales</taxon>
        <taxon>Sphaerotilaceae</taxon>
        <taxon>Roseateles</taxon>
    </lineage>
</organism>
<keyword evidence="1" id="KW-1133">Transmembrane helix</keyword>
<dbReference type="Proteomes" id="UP000197468">
    <property type="component" value="Unassembled WGS sequence"/>
</dbReference>
<feature type="transmembrane region" description="Helical" evidence="1">
    <location>
        <begin position="207"/>
        <end position="227"/>
    </location>
</feature>
<feature type="domain" description="DUF2157" evidence="2">
    <location>
        <begin position="39"/>
        <end position="177"/>
    </location>
</feature>
<dbReference type="AlphaFoldDB" id="A0A2D0ALT8"/>
<gene>
    <name evidence="3" type="ORF">CDN99_26935</name>
</gene>
<dbReference type="OrthoDB" id="327621at2"/>
<protein>
    <recommendedName>
        <fullName evidence="2">DUF2157 domain-containing protein</fullName>
    </recommendedName>
</protein>
<feature type="transmembrane region" description="Helical" evidence="1">
    <location>
        <begin position="101"/>
        <end position="120"/>
    </location>
</feature>
<evidence type="ECO:0000313" key="4">
    <source>
        <dbReference type="Proteomes" id="UP000197468"/>
    </source>
</evidence>
<evidence type="ECO:0000313" key="3">
    <source>
        <dbReference type="EMBL" id="OWQ83128.1"/>
    </source>
</evidence>
<name>A0A2D0ALT8_9BURK</name>
<proteinExistence type="predicted"/>
<evidence type="ECO:0000259" key="2">
    <source>
        <dbReference type="Pfam" id="PF09925"/>
    </source>
</evidence>
<feature type="transmembrane region" description="Helical" evidence="1">
    <location>
        <begin position="77"/>
        <end position="95"/>
    </location>
</feature>
<dbReference type="InterPro" id="IPR018677">
    <property type="entry name" value="DUF2157"/>
</dbReference>
<feature type="transmembrane region" description="Helical" evidence="1">
    <location>
        <begin position="287"/>
        <end position="308"/>
    </location>
</feature>
<comment type="caution">
    <text evidence="3">The sequence shown here is derived from an EMBL/GenBank/DDBJ whole genome shotgun (WGS) entry which is preliminary data.</text>
</comment>
<keyword evidence="1" id="KW-0472">Membrane</keyword>
<feature type="transmembrane region" description="Helical" evidence="1">
    <location>
        <begin position="177"/>
        <end position="195"/>
    </location>
</feature>
<evidence type="ECO:0000256" key="1">
    <source>
        <dbReference type="SAM" id="Phobius"/>
    </source>
</evidence>
<feature type="transmembrane region" description="Helical" evidence="1">
    <location>
        <begin position="127"/>
        <end position="147"/>
    </location>
</feature>
<feature type="transmembrane region" description="Helical" evidence="1">
    <location>
        <begin position="153"/>
        <end position="170"/>
    </location>
</feature>